<evidence type="ECO:0000313" key="2">
    <source>
        <dbReference type="Proteomes" id="UP000799537"/>
    </source>
</evidence>
<organism evidence="1 2">
    <name type="scientific">Zasmidium cellare ATCC 36951</name>
    <dbReference type="NCBI Taxonomy" id="1080233"/>
    <lineage>
        <taxon>Eukaryota</taxon>
        <taxon>Fungi</taxon>
        <taxon>Dikarya</taxon>
        <taxon>Ascomycota</taxon>
        <taxon>Pezizomycotina</taxon>
        <taxon>Dothideomycetes</taxon>
        <taxon>Dothideomycetidae</taxon>
        <taxon>Mycosphaerellales</taxon>
        <taxon>Mycosphaerellaceae</taxon>
        <taxon>Zasmidium</taxon>
    </lineage>
</organism>
<keyword evidence="2" id="KW-1185">Reference proteome</keyword>
<name>A0A6A6D1I5_ZASCE</name>
<dbReference type="Proteomes" id="UP000799537">
    <property type="component" value="Unassembled WGS sequence"/>
</dbReference>
<dbReference type="PANTHER" id="PTHR39599">
    <property type="entry name" value="GPI-ANCHORED PROTEIN (EUROFUNG)-RELATED-RELATED"/>
    <property type="match status" value="1"/>
</dbReference>
<dbReference type="GeneID" id="54557236"/>
<proteinExistence type="predicted"/>
<dbReference type="AlphaFoldDB" id="A0A6A6D1I5"/>
<evidence type="ECO:0000313" key="1">
    <source>
        <dbReference type="EMBL" id="KAF2173284.1"/>
    </source>
</evidence>
<dbReference type="EMBL" id="ML993580">
    <property type="protein sequence ID" value="KAF2173284.1"/>
    <property type="molecule type" value="Genomic_DNA"/>
</dbReference>
<dbReference type="RefSeq" id="XP_033674173.1">
    <property type="nucleotide sequence ID" value="XM_033803964.1"/>
</dbReference>
<accession>A0A6A6D1I5</accession>
<reference evidence="1" key="1">
    <citation type="journal article" date="2020" name="Stud. Mycol.">
        <title>101 Dothideomycetes genomes: a test case for predicting lifestyles and emergence of pathogens.</title>
        <authorList>
            <person name="Haridas S."/>
            <person name="Albert R."/>
            <person name="Binder M."/>
            <person name="Bloem J."/>
            <person name="Labutti K."/>
            <person name="Salamov A."/>
            <person name="Andreopoulos B."/>
            <person name="Baker S."/>
            <person name="Barry K."/>
            <person name="Bills G."/>
            <person name="Bluhm B."/>
            <person name="Cannon C."/>
            <person name="Castanera R."/>
            <person name="Culley D."/>
            <person name="Daum C."/>
            <person name="Ezra D."/>
            <person name="Gonzalez J."/>
            <person name="Henrissat B."/>
            <person name="Kuo A."/>
            <person name="Liang C."/>
            <person name="Lipzen A."/>
            <person name="Lutzoni F."/>
            <person name="Magnuson J."/>
            <person name="Mondo S."/>
            <person name="Nolan M."/>
            <person name="Ohm R."/>
            <person name="Pangilinan J."/>
            <person name="Park H.-J."/>
            <person name="Ramirez L."/>
            <person name="Alfaro M."/>
            <person name="Sun H."/>
            <person name="Tritt A."/>
            <person name="Yoshinaga Y."/>
            <person name="Zwiers L.-H."/>
            <person name="Turgeon B."/>
            <person name="Goodwin S."/>
            <person name="Spatafora J."/>
            <person name="Crous P."/>
            <person name="Grigoriev I."/>
        </authorList>
    </citation>
    <scope>NUCLEOTIDE SEQUENCE</scope>
    <source>
        <strain evidence="1">ATCC 36951</strain>
    </source>
</reference>
<dbReference type="PANTHER" id="PTHR39599:SF1">
    <property type="entry name" value="GPI-ANCHORED PROTEIN (EUROFUNG)"/>
    <property type="match status" value="1"/>
</dbReference>
<gene>
    <name evidence="1" type="ORF">M409DRAFT_17227</name>
</gene>
<dbReference type="OrthoDB" id="5410926at2759"/>
<sequence length="271" mass="27470">MLPRLEGPANASGRDLVQLPPVDDISIAERIDQEPHSSTNITVRSRRPPPAMRCSAFHLLPASLLVSVATSLQLPDLQPFLSALPNVLQDYIPQNLQNSTAHDLLKRQSSNTCPDGFDSCANLGAAQLCCMSGSVCSADYAGAVACCPSGAACTGTISGIITQGTIDASNGGVVGGGGVVTGTTNSGGIATASASTTSFSFYSSGASTTSNNGLVMATSQATIATDDSGTSGNGFIVDGTSTVATPGAGVRRAEIPFIAKVVIRALEYLPM</sequence>
<protein>
    <submittedName>
        <fullName evidence="1">Uncharacterized protein</fullName>
    </submittedName>
</protein>